<accession>A0A4Y2CCH6</accession>
<feature type="region of interest" description="Disordered" evidence="1">
    <location>
        <begin position="1"/>
        <end position="21"/>
    </location>
</feature>
<reference evidence="3 4" key="1">
    <citation type="journal article" date="2019" name="Sci. Rep.">
        <title>Orb-weaving spider Araneus ventricosus genome elucidates the spidroin gene catalogue.</title>
        <authorList>
            <person name="Kono N."/>
            <person name="Nakamura H."/>
            <person name="Ohtoshi R."/>
            <person name="Moran D.A.P."/>
            <person name="Shinohara A."/>
            <person name="Yoshida Y."/>
            <person name="Fujiwara M."/>
            <person name="Mori M."/>
            <person name="Tomita M."/>
            <person name="Arakawa K."/>
        </authorList>
    </citation>
    <scope>NUCLEOTIDE SEQUENCE [LARGE SCALE GENOMIC DNA]</scope>
</reference>
<dbReference type="AlphaFoldDB" id="A0A4Y2CCH6"/>
<evidence type="ECO:0000256" key="1">
    <source>
        <dbReference type="SAM" id="MobiDB-lite"/>
    </source>
</evidence>
<organism evidence="3 4">
    <name type="scientific">Araneus ventricosus</name>
    <name type="common">Orbweaver spider</name>
    <name type="synonym">Epeira ventricosa</name>
    <dbReference type="NCBI Taxonomy" id="182803"/>
    <lineage>
        <taxon>Eukaryota</taxon>
        <taxon>Metazoa</taxon>
        <taxon>Ecdysozoa</taxon>
        <taxon>Arthropoda</taxon>
        <taxon>Chelicerata</taxon>
        <taxon>Arachnida</taxon>
        <taxon>Araneae</taxon>
        <taxon>Araneomorphae</taxon>
        <taxon>Entelegynae</taxon>
        <taxon>Araneoidea</taxon>
        <taxon>Araneidae</taxon>
        <taxon>Araneus</taxon>
    </lineage>
</organism>
<feature type="non-terminal residue" evidence="3">
    <location>
        <position position="54"/>
    </location>
</feature>
<gene>
    <name evidence="2" type="ORF">AVEN_239956_1</name>
    <name evidence="3" type="ORF">AVEN_244327_1</name>
</gene>
<evidence type="ECO:0000313" key="2">
    <source>
        <dbReference type="EMBL" id="GBM02047.1"/>
    </source>
</evidence>
<dbReference type="EMBL" id="BGPR01086091">
    <property type="protein sequence ID" value="GBM02053.1"/>
    <property type="molecule type" value="Genomic_DNA"/>
</dbReference>
<dbReference type="Proteomes" id="UP000499080">
    <property type="component" value="Unassembled WGS sequence"/>
</dbReference>
<feature type="compositionally biased region" description="Basic and acidic residues" evidence="1">
    <location>
        <begin position="1"/>
        <end position="14"/>
    </location>
</feature>
<protein>
    <submittedName>
        <fullName evidence="3">Uncharacterized protein</fullName>
    </submittedName>
</protein>
<name>A0A4Y2CCH6_ARAVE</name>
<evidence type="ECO:0000313" key="3">
    <source>
        <dbReference type="EMBL" id="GBM02053.1"/>
    </source>
</evidence>
<comment type="caution">
    <text evidence="3">The sequence shown here is derived from an EMBL/GenBank/DDBJ whole genome shotgun (WGS) entry which is preliminary data.</text>
</comment>
<keyword evidence="4" id="KW-1185">Reference proteome</keyword>
<sequence>MTDSAGRERFRSDDPAPGPAIIRLLADDGRSGNLADQLLHDEPQLCFHFHTDAQ</sequence>
<dbReference type="EMBL" id="BGPR01086090">
    <property type="protein sequence ID" value="GBM02047.1"/>
    <property type="molecule type" value="Genomic_DNA"/>
</dbReference>
<proteinExistence type="predicted"/>
<evidence type="ECO:0000313" key="4">
    <source>
        <dbReference type="Proteomes" id="UP000499080"/>
    </source>
</evidence>
<dbReference type="OrthoDB" id="6473207at2759"/>